<dbReference type="SUPFAM" id="SSF52949">
    <property type="entry name" value="Macro domain-like"/>
    <property type="match status" value="1"/>
</dbReference>
<keyword evidence="2 7" id="KW-0031">Aminopeptidase</keyword>
<evidence type="ECO:0000313" key="7">
    <source>
        <dbReference type="EMBL" id="KCZ97549.1"/>
    </source>
</evidence>
<protein>
    <submittedName>
        <fullName evidence="7">Cytosol aminopeptidase</fullName>
    </submittedName>
</protein>
<accession>A0A062V684</accession>
<evidence type="ECO:0000256" key="5">
    <source>
        <dbReference type="ARBA" id="ARBA00023211"/>
    </source>
</evidence>
<feature type="domain" description="Cytosol aminopeptidase" evidence="6">
    <location>
        <begin position="304"/>
        <end position="311"/>
    </location>
</feature>
<dbReference type="STRING" id="1280954.HPO_14456"/>
<dbReference type="OrthoDB" id="9809354at2"/>
<evidence type="ECO:0000256" key="2">
    <source>
        <dbReference type="ARBA" id="ARBA00022438"/>
    </source>
</evidence>
<dbReference type="SUPFAM" id="SSF53187">
    <property type="entry name" value="Zn-dependent exopeptidases"/>
    <property type="match status" value="1"/>
</dbReference>
<dbReference type="InterPro" id="IPR048816">
    <property type="entry name" value="Peptidase_M17_N_1"/>
</dbReference>
<dbReference type="Proteomes" id="UP000027100">
    <property type="component" value="Unassembled WGS sequence"/>
</dbReference>
<organism evidence="7 8">
    <name type="scientific">Hyphomonas polymorpha PS728</name>
    <dbReference type="NCBI Taxonomy" id="1280954"/>
    <lineage>
        <taxon>Bacteria</taxon>
        <taxon>Pseudomonadati</taxon>
        <taxon>Pseudomonadota</taxon>
        <taxon>Alphaproteobacteria</taxon>
        <taxon>Hyphomonadales</taxon>
        <taxon>Hyphomonadaceae</taxon>
        <taxon>Hyphomonas</taxon>
    </lineage>
</organism>
<dbReference type="GO" id="GO:0070006">
    <property type="term" value="F:metalloaminopeptidase activity"/>
    <property type="evidence" value="ECO:0007669"/>
    <property type="project" value="InterPro"/>
</dbReference>
<dbReference type="PANTHER" id="PTHR11963:SF20">
    <property type="entry name" value="PEPTIDASE B"/>
    <property type="match status" value="1"/>
</dbReference>
<comment type="caution">
    <text evidence="7">The sequence shown here is derived from an EMBL/GenBank/DDBJ whole genome shotgun (WGS) entry which is preliminary data.</text>
</comment>
<keyword evidence="5" id="KW-0464">Manganese</keyword>
<dbReference type="Gene3D" id="3.40.630.10">
    <property type="entry name" value="Zn peptidases"/>
    <property type="match status" value="1"/>
</dbReference>
<dbReference type="InterPro" id="IPR043472">
    <property type="entry name" value="Macro_dom-like"/>
</dbReference>
<keyword evidence="4" id="KW-0378">Hydrolase</keyword>
<dbReference type="Pfam" id="PF00883">
    <property type="entry name" value="Peptidase_M17"/>
    <property type="match status" value="1"/>
</dbReference>
<dbReference type="GO" id="GO:0030145">
    <property type="term" value="F:manganese ion binding"/>
    <property type="evidence" value="ECO:0007669"/>
    <property type="project" value="InterPro"/>
</dbReference>
<dbReference type="InterPro" id="IPR000819">
    <property type="entry name" value="Peptidase_M17_C"/>
</dbReference>
<dbReference type="PANTHER" id="PTHR11963">
    <property type="entry name" value="LEUCINE AMINOPEPTIDASE-RELATED"/>
    <property type="match status" value="1"/>
</dbReference>
<dbReference type="AlphaFoldDB" id="A0A062V684"/>
<sequence>MHKSFTTEATAPVQVWLYTAGQFGALENDPFPNARAIAGAQGFTGGAGQTVLVPGPDGRTAHVLYGLGAGRDQLAAAALSAKLPAGDYEIASAGGYPFASLAAGWADGAYRFDGYKTEKAAPPRLLIPASANAARLSQEADAVAALRDLVNTPAADMGPEQIHARMTALGERHGARVAAVVGEALIEENYPMVHAVGRAAAKAPRFLMLEWGTPGAPKVSLCGKGITFDTGGLNIKTGDGMRIMKKDMGGAAHAIALAQLVMEARLPVHLRLFVSAAENAIAGDAFRPGDILQSRKGLTVEIDNTDAEGRLVLADALARASEDQPDLLIDFATLTGAARVALGPDLAPLYTDDEQLAADILAASEETGDPVWRMPLWDPYLAYLQSPVADLVNSGGAGMAGSITAAVFLKQFVSAKSWAHFDIWAWRKAKYGRPDGAAACGLRAVFAMLEKRYPAV</sequence>
<dbReference type="eggNOG" id="COG0260">
    <property type="taxonomic scope" value="Bacteria"/>
</dbReference>
<dbReference type="InterPro" id="IPR011356">
    <property type="entry name" value="Leucine_aapep/pepB"/>
</dbReference>
<name>A0A062V684_9PROT</name>
<reference evidence="7 8" key="1">
    <citation type="journal article" date="2014" name="Antonie Van Leeuwenhoek">
        <title>Hyphomonas beringensis sp. nov. and Hyphomonas chukchiensis sp. nov., isolated from surface seawater of the Bering Sea and Chukchi Sea.</title>
        <authorList>
            <person name="Li C."/>
            <person name="Lai Q."/>
            <person name="Li G."/>
            <person name="Dong C."/>
            <person name="Wang J."/>
            <person name="Liao Y."/>
            <person name="Shao Z."/>
        </authorList>
    </citation>
    <scope>NUCLEOTIDE SEQUENCE [LARGE SCALE GENOMIC DNA]</scope>
    <source>
        <strain evidence="7 8">PS728</strain>
    </source>
</reference>
<dbReference type="RefSeq" id="WP_035600251.1">
    <property type="nucleotide sequence ID" value="NZ_ARYM01000018.1"/>
</dbReference>
<evidence type="ECO:0000256" key="4">
    <source>
        <dbReference type="ARBA" id="ARBA00022801"/>
    </source>
</evidence>
<dbReference type="CDD" id="cd00433">
    <property type="entry name" value="Peptidase_M17"/>
    <property type="match status" value="1"/>
</dbReference>
<keyword evidence="3" id="KW-0645">Protease</keyword>
<dbReference type="Pfam" id="PF21337">
    <property type="entry name" value="Peptidase_M17_N_1"/>
    <property type="match status" value="1"/>
</dbReference>
<dbReference type="PROSITE" id="PS00631">
    <property type="entry name" value="CYTOSOL_AP"/>
    <property type="match status" value="1"/>
</dbReference>
<dbReference type="EMBL" id="ARYM01000018">
    <property type="protein sequence ID" value="KCZ97549.1"/>
    <property type="molecule type" value="Genomic_DNA"/>
</dbReference>
<dbReference type="Gene3D" id="3.40.220.10">
    <property type="entry name" value="Leucine Aminopeptidase, subunit E, domain 1"/>
    <property type="match status" value="1"/>
</dbReference>
<dbReference type="PRINTS" id="PR00481">
    <property type="entry name" value="LAMNOPPTDASE"/>
</dbReference>
<gene>
    <name evidence="7" type="ORF">HPO_14456</name>
</gene>
<evidence type="ECO:0000313" key="8">
    <source>
        <dbReference type="Proteomes" id="UP000027100"/>
    </source>
</evidence>
<proteinExistence type="inferred from homology"/>
<dbReference type="GO" id="GO:0005737">
    <property type="term" value="C:cytoplasm"/>
    <property type="evidence" value="ECO:0007669"/>
    <property type="project" value="InterPro"/>
</dbReference>
<keyword evidence="8" id="KW-1185">Reference proteome</keyword>
<evidence type="ECO:0000256" key="1">
    <source>
        <dbReference type="ARBA" id="ARBA00009528"/>
    </source>
</evidence>
<evidence type="ECO:0000259" key="6">
    <source>
        <dbReference type="PROSITE" id="PS00631"/>
    </source>
</evidence>
<comment type="similarity">
    <text evidence="1">Belongs to the peptidase M17 family.</text>
</comment>
<dbReference type="PATRIC" id="fig|1280954.3.peg.2928"/>
<dbReference type="GO" id="GO:0006508">
    <property type="term" value="P:proteolysis"/>
    <property type="evidence" value="ECO:0007669"/>
    <property type="project" value="UniProtKB-KW"/>
</dbReference>
<evidence type="ECO:0000256" key="3">
    <source>
        <dbReference type="ARBA" id="ARBA00022670"/>
    </source>
</evidence>